<proteinExistence type="predicted"/>
<dbReference type="AlphaFoldDB" id="A0A4P2QJ57"/>
<feature type="region of interest" description="Disordered" evidence="1">
    <location>
        <begin position="1"/>
        <end position="57"/>
    </location>
</feature>
<evidence type="ECO:0000313" key="2">
    <source>
        <dbReference type="EMBL" id="AUX29708.1"/>
    </source>
</evidence>
<sequence length="93" mass="9433">MDQRSGHAQEAERFGAGCAGSAVRARSTAAGGASHRVGSGAGSRPVATQRGSVLGRAVAPRRSDHIVSMGLLERNPGAGAAGAARKRWTPKRS</sequence>
<feature type="compositionally biased region" description="Basic and acidic residues" evidence="1">
    <location>
        <begin position="1"/>
        <end position="13"/>
    </location>
</feature>
<organism evidence="2 3">
    <name type="scientific">Sorangium cellulosum</name>
    <name type="common">Polyangium cellulosum</name>
    <dbReference type="NCBI Taxonomy" id="56"/>
    <lineage>
        <taxon>Bacteria</taxon>
        <taxon>Pseudomonadati</taxon>
        <taxon>Myxococcota</taxon>
        <taxon>Polyangia</taxon>
        <taxon>Polyangiales</taxon>
        <taxon>Polyangiaceae</taxon>
        <taxon>Sorangium</taxon>
    </lineage>
</organism>
<feature type="compositionally biased region" description="Basic residues" evidence="1">
    <location>
        <begin position="84"/>
        <end position="93"/>
    </location>
</feature>
<evidence type="ECO:0000256" key="1">
    <source>
        <dbReference type="SAM" id="MobiDB-lite"/>
    </source>
</evidence>
<gene>
    <name evidence="2" type="ORF">SOCE836_017990</name>
</gene>
<reference evidence="2 3" key="1">
    <citation type="submission" date="2015-09" db="EMBL/GenBank/DDBJ databases">
        <title>Sorangium comparison.</title>
        <authorList>
            <person name="Zaburannyi N."/>
            <person name="Bunk B."/>
            <person name="Overmann J."/>
            <person name="Mueller R."/>
        </authorList>
    </citation>
    <scope>NUCLEOTIDE SEQUENCE [LARGE SCALE GENOMIC DNA]</scope>
    <source>
        <strain evidence="2 3">So ce836</strain>
    </source>
</reference>
<name>A0A4P2QJ57_SORCE</name>
<protein>
    <submittedName>
        <fullName evidence="2">Uncharacterized protein</fullName>
    </submittedName>
</protein>
<feature type="region of interest" description="Disordered" evidence="1">
    <location>
        <begin position="70"/>
        <end position="93"/>
    </location>
</feature>
<accession>A0A4P2QJ57</accession>
<evidence type="ECO:0000313" key="3">
    <source>
        <dbReference type="Proteomes" id="UP000295497"/>
    </source>
</evidence>
<dbReference type="EMBL" id="CP012672">
    <property type="protein sequence ID" value="AUX29708.1"/>
    <property type="molecule type" value="Genomic_DNA"/>
</dbReference>
<dbReference type="Proteomes" id="UP000295497">
    <property type="component" value="Chromosome"/>
</dbReference>